<evidence type="ECO:0000313" key="2">
    <source>
        <dbReference type="EMBL" id="KTR02158.1"/>
    </source>
</evidence>
<evidence type="ECO:0000313" key="3">
    <source>
        <dbReference type="Proteomes" id="UP000078529"/>
    </source>
</evidence>
<dbReference type="Proteomes" id="UP000078529">
    <property type="component" value="Unassembled WGS sequence"/>
</dbReference>
<proteinExistence type="predicted"/>
<protein>
    <submittedName>
        <fullName evidence="2">Uncharacterized protein</fullName>
    </submittedName>
</protein>
<reference evidence="2 3" key="1">
    <citation type="journal article" date="2016" name="Front. Microbiol.">
        <title>Genomic Resource of Rice Seed Associated Bacteria.</title>
        <authorList>
            <person name="Midha S."/>
            <person name="Bansal K."/>
            <person name="Sharma S."/>
            <person name="Kumar N."/>
            <person name="Patil P.P."/>
            <person name="Chaudhry V."/>
            <person name="Patil P.B."/>
        </authorList>
    </citation>
    <scope>NUCLEOTIDE SEQUENCE [LARGE SCALE GENOMIC DNA]</scope>
    <source>
        <strain evidence="2 3">NS365</strain>
    </source>
</reference>
<organism evidence="2 3">
    <name type="scientific">Aureimonas ureilytica</name>
    <dbReference type="NCBI Taxonomy" id="401562"/>
    <lineage>
        <taxon>Bacteria</taxon>
        <taxon>Pseudomonadati</taxon>
        <taxon>Pseudomonadota</taxon>
        <taxon>Alphaproteobacteria</taxon>
        <taxon>Hyphomicrobiales</taxon>
        <taxon>Aurantimonadaceae</taxon>
        <taxon>Aureimonas</taxon>
    </lineage>
</organism>
<feature type="region of interest" description="Disordered" evidence="1">
    <location>
        <begin position="1"/>
        <end position="25"/>
    </location>
</feature>
<sequence>MTGGLVRNPLTSSFSRVREAEEDQGRHGGFVVARGDAAGLLPSVEPALDAIPITMLTEIANSRRMNVGLGDHKHDAFRKPGLASIRRGLPIGTGADSRSLCRRGFDQSPAHRSSPMPRSASTFIRVKAAELLGISPSSVDKWVRKGVIPKPRESTEGWGRAAIERVVSGQAASVGATDDSEAIYAEWKRQEEQKAPSPTEIGMQGKEKRKRP</sequence>
<feature type="compositionally biased region" description="Basic and acidic residues" evidence="1">
    <location>
        <begin position="16"/>
        <end position="25"/>
    </location>
</feature>
<evidence type="ECO:0000256" key="1">
    <source>
        <dbReference type="SAM" id="MobiDB-lite"/>
    </source>
</evidence>
<feature type="region of interest" description="Disordered" evidence="1">
    <location>
        <begin position="188"/>
        <end position="212"/>
    </location>
</feature>
<keyword evidence="3" id="KW-1185">Reference proteome</keyword>
<accession>A0A175RFA0</accession>
<dbReference type="PATRIC" id="fig|401562.4.peg.4950"/>
<name>A0A175RFA0_9HYPH</name>
<gene>
    <name evidence="2" type="ORF">NS365_22500</name>
</gene>
<comment type="caution">
    <text evidence="2">The sequence shown here is derived from an EMBL/GenBank/DDBJ whole genome shotgun (WGS) entry which is preliminary data.</text>
</comment>
<dbReference type="AlphaFoldDB" id="A0A175RFA0"/>
<dbReference type="EMBL" id="LDQA01000090">
    <property type="protein sequence ID" value="KTR02158.1"/>
    <property type="molecule type" value="Genomic_DNA"/>
</dbReference>